<comment type="catalytic activity">
    <reaction evidence="6">
        <text>N(6)-biotinyl-L-lysyl-[protein] + hydrogencarbonate + ATP = N(6)-carboxybiotinyl-L-lysyl-[protein] + ADP + phosphate + H(+)</text>
        <dbReference type="Rhea" id="RHEA:13501"/>
        <dbReference type="Rhea" id="RHEA-COMP:10505"/>
        <dbReference type="Rhea" id="RHEA-COMP:10506"/>
        <dbReference type="ChEBI" id="CHEBI:15378"/>
        <dbReference type="ChEBI" id="CHEBI:17544"/>
        <dbReference type="ChEBI" id="CHEBI:30616"/>
        <dbReference type="ChEBI" id="CHEBI:43474"/>
        <dbReference type="ChEBI" id="CHEBI:83144"/>
        <dbReference type="ChEBI" id="CHEBI:83145"/>
        <dbReference type="ChEBI" id="CHEBI:456216"/>
        <dbReference type="EC" id="6.3.4.14"/>
    </reaction>
</comment>
<dbReference type="Pfam" id="PF02785">
    <property type="entry name" value="Biotin_carb_C"/>
    <property type="match status" value="1"/>
</dbReference>
<evidence type="ECO:0000259" key="8">
    <source>
        <dbReference type="PROSITE" id="PS50975"/>
    </source>
</evidence>
<dbReference type="Pfam" id="PF00289">
    <property type="entry name" value="Biotin_carb_N"/>
    <property type="match status" value="1"/>
</dbReference>
<dbReference type="Proteomes" id="UP000600799">
    <property type="component" value="Unassembled WGS sequence"/>
</dbReference>
<dbReference type="PANTHER" id="PTHR48095">
    <property type="entry name" value="PYRUVATE CARBOXYLASE SUBUNIT A"/>
    <property type="match status" value="1"/>
</dbReference>
<evidence type="ECO:0000256" key="6">
    <source>
        <dbReference type="ARBA" id="ARBA00048600"/>
    </source>
</evidence>
<dbReference type="SUPFAM" id="SSF56059">
    <property type="entry name" value="Glutathione synthetase ATP-binding domain-like"/>
    <property type="match status" value="1"/>
</dbReference>
<dbReference type="Gene3D" id="3.30.470.20">
    <property type="entry name" value="ATP-grasp fold, B domain"/>
    <property type="match status" value="1"/>
</dbReference>
<dbReference type="InterPro" id="IPR016185">
    <property type="entry name" value="PreATP-grasp_dom_sf"/>
</dbReference>
<evidence type="ECO:0000313" key="11">
    <source>
        <dbReference type="Proteomes" id="UP000600799"/>
    </source>
</evidence>
<sequence>MIRKLFIANRGEIALRVIRTARAMGIETVLGASEADAASLPAQLADQVAIVGPGPSSQGYLAIDRVVEAMVKSGCDAVHPGYGFLSENASFARAVHAAGIRFVGPDIETLEGMGDKLAARALAVEAGLPVLPGGEAATRADVHARAAQTVYPLLLKAVAGGGGKGMRRVDRPEDLDSALDMAQAEAQAAFGNSAVYVERFVARGRHVEVQLLGDGTNAIHLGTRDCSIQRRFQKLVEEAPAPAMPLAAREGIEQAAVKLARHIGYRGAGTAEFLVDAEDFSFYFLELNARIQVEHPVTEAITGVDLVEQQLLVAMGKPLSLTQAMVRPHGHAIEVRINAEDPDADFRPSPGHATRACWPAGEGVRVDTHIGIGGEVPPFYDSLMGKLIVHGETREQAVERLAHALRSLHIEGLPTTAPLHRRIVADQRFIAGGVDTGFLTGLAQ</sequence>
<dbReference type="InterPro" id="IPR005479">
    <property type="entry name" value="CPAse_ATP-bd"/>
</dbReference>
<dbReference type="InterPro" id="IPR005481">
    <property type="entry name" value="BC-like_N"/>
</dbReference>
<evidence type="ECO:0000256" key="5">
    <source>
        <dbReference type="ARBA" id="ARBA00022840"/>
    </source>
</evidence>
<keyword evidence="4 7" id="KW-0547">Nucleotide-binding</keyword>
<dbReference type="PANTHER" id="PTHR48095:SF2">
    <property type="entry name" value="BIOTIN CARBOXYLASE, CHLOROPLASTIC"/>
    <property type="match status" value="1"/>
</dbReference>
<comment type="caution">
    <text evidence="10">The sequence shown here is derived from an EMBL/GenBank/DDBJ whole genome shotgun (WGS) entry which is preliminary data.</text>
</comment>
<evidence type="ECO:0000256" key="3">
    <source>
        <dbReference type="ARBA" id="ARBA00022598"/>
    </source>
</evidence>
<protein>
    <recommendedName>
        <fullName evidence="2">biotin carboxylase</fullName>
        <ecNumber evidence="2">6.3.4.14</ecNumber>
    </recommendedName>
</protein>
<evidence type="ECO:0000313" key="10">
    <source>
        <dbReference type="EMBL" id="MBF9149908.1"/>
    </source>
</evidence>
<dbReference type="PROSITE" id="PS50975">
    <property type="entry name" value="ATP_GRASP"/>
    <property type="match status" value="1"/>
</dbReference>
<dbReference type="PROSITE" id="PS00867">
    <property type="entry name" value="CPSASE_2"/>
    <property type="match status" value="1"/>
</dbReference>
<dbReference type="InterPro" id="IPR051602">
    <property type="entry name" value="ACC_Biotin_Carboxylase"/>
</dbReference>
<feature type="domain" description="Biotin carboxylation" evidence="9">
    <location>
        <begin position="1"/>
        <end position="444"/>
    </location>
</feature>
<keyword evidence="5 7" id="KW-0067">ATP-binding</keyword>
<dbReference type="InterPro" id="IPR011764">
    <property type="entry name" value="Biotin_carboxylation_dom"/>
</dbReference>
<keyword evidence="3" id="KW-0436">Ligase</keyword>
<name>A0ABS0HCP7_9SPHN</name>
<dbReference type="RefSeq" id="WP_196274290.1">
    <property type="nucleotide sequence ID" value="NZ_JADQDC010000002.1"/>
</dbReference>
<reference evidence="10 11" key="1">
    <citation type="submission" date="2020-11" db="EMBL/GenBank/DDBJ databases">
        <title>The genome sequence of Novosphingobium sp. 1Y9A.</title>
        <authorList>
            <person name="Liu Y."/>
        </authorList>
    </citation>
    <scope>NUCLEOTIDE SEQUENCE [LARGE SCALE GENOMIC DNA]</scope>
    <source>
        <strain evidence="10 11">1Y9A</strain>
    </source>
</reference>
<dbReference type="SUPFAM" id="SSF52440">
    <property type="entry name" value="PreATP-grasp domain"/>
    <property type="match status" value="1"/>
</dbReference>
<dbReference type="EMBL" id="JADQDC010000002">
    <property type="protein sequence ID" value="MBF9149908.1"/>
    <property type="molecule type" value="Genomic_DNA"/>
</dbReference>
<keyword evidence="11" id="KW-1185">Reference proteome</keyword>
<dbReference type="Pfam" id="PF02786">
    <property type="entry name" value="CPSase_L_D2"/>
    <property type="match status" value="1"/>
</dbReference>
<evidence type="ECO:0000259" key="9">
    <source>
        <dbReference type="PROSITE" id="PS50979"/>
    </source>
</evidence>
<dbReference type="EC" id="6.3.4.14" evidence="2"/>
<dbReference type="InterPro" id="IPR005482">
    <property type="entry name" value="Biotin_COase_C"/>
</dbReference>
<feature type="domain" description="ATP-grasp" evidence="8">
    <location>
        <begin position="120"/>
        <end position="315"/>
    </location>
</feature>
<organism evidence="10 11">
    <name type="scientific">Novosphingobium jiangmenense</name>
    <dbReference type="NCBI Taxonomy" id="2791981"/>
    <lineage>
        <taxon>Bacteria</taxon>
        <taxon>Pseudomonadati</taxon>
        <taxon>Pseudomonadota</taxon>
        <taxon>Alphaproteobacteria</taxon>
        <taxon>Sphingomonadales</taxon>
        <taxon>Sphingomonadaceae</taxon>
        <taxon>Novosphingobium</taxon>
    </lineage>
</organism>
<dbReference type="PROSITE" id="PS50979">
    <property type="entry name" value="BC"/>
    <property type="match status" value="1"/>
</dbReference>
<evidence type="ECO:0000256" key="4">
    <source>
        <dbReference type="ARBA" id="ARBA00022741"/>
    </source>
</evidence>
<dbReference type="InterPro" id="IPR011761">
    <property type="entry name" value="ATP-grasp"/>
</dbReference>
<evidence type="ECO:0000256" key="7">
    <source>
        <dbReference type="PROSITE-ProRule" id="PRU00409"/>
    </source>
</evidence>
<accession>A0ABS0HCP7</accession>
<gene>
    <name evidence="10" type="ORF">I2488_02705</name>
</gene>
<evidence type="ECO:0000256" key="2">
    <source>
        <dbReference type="ARBA" id="ARBA00013263"/>
    </source>
</evidence>
<comment type="function">
    <text evidence="1">This protein is a component of the acetyl coenzyme A carboxylase complex; first, biotin carboxylase catalyzes the carboxylation of the carrier protein and then the transcarboxylase transfers the carboxyl group to form malonyl-CoA.</text>
</comment>
<evidence type="ECO:0000256" key="1">
    <source>
        <dbReference type="ARBA" id="ARBA00003761"/>
    </source>
</evidence>
<proteinExistence type="predicted"/>
<dbReference type="InterPro" id="IPR011054">
    <property type="entry name" value="Rudment_hybrid_motif"/>
</dbReference>
<dbReference type="SUPFAM" id="SSF51246">
    <property type="entry name" value="Rudiment single hybrid motif"/>
    <property type="match status" value="1"/>
</dbReference>
<dbReference type="SMART" id="SM00878">
    <property type="entry name" value="Biotin_carb_C"/>
    <property type="match status" value="1"/>
</dbReference>